<dbReference type="InterPro" id="IPR000595">
    <property type="entry name" value="cNMP-bd_dom"/>
</dbReference>
<dbReference type="CDD" id="cd00038">
    <property type="entry name" value="CAP_ED"/>
    <property type="match status" value="2"/>
</dbReference>
<dbReference type="PANTHER" id="PTHR45638:SF19">
    <property type="entry name" value="CYCLIC NUCLEOTIDE-BINDING DOMAIN-CONTAINING PROTEIN"/>
    <property type="match status" value="1"/>
</dbReference>
<keyword evidence="2" id="KW-0812">Transmembrane</keyword>
<keyword evidence="1" id="KW-1071">Ligand-gated ion channel</keyword>
<feature type="transmembrane region" description="Helical" evidence="2">
    <location>
        <begin position="750"/>
        <end position="777"/>
    </location>
</feature>
<feature type="transmembrane region" description="Helical" evidence="2">
    <location>
        <begin position="200"/>
        <end position="221"/>
    </location>
</feature>
<organism evidence="4 5">
    <name type="scientific">Popillia japonica</name>
    <name type="common">Japanese beetle</name>
    <dbReference type="NCBI Taxonomy" id="7064"/>
    <lineage>
        <taxon>Eukaryota</taxon>
        <taxon>Metazoa</taxon>
        <taxon>Ecdysozoa</taxon>
        <taxon>Arthropoda</taxon>
        <taxon>Hexapoda</taxon>
        <taxon>Insecta</taxon>
        <taxon>Pterygota</taxon>
        <taxon>Neoptera</taxon>
        <taxon>Endopterygota</taxon>
        <taxon>Coleoptera</taxon>
        <taxon>Polyphaga</taxon>
        <taxon>Scarabaeiformia</taxon>
        <taxon>Scarabaeidae</taxon>
        <taxon>Rutelinae</taxon>
        <taxon>Popillia</taxon>
    </lineage>
</organism>
<evidence type="ECO:0000313" key="4">
    <source>
        <dbReference type="EMBL" id="KAK9718556.1"/>
    </source>
</evidence>
<proteinExistence type="predicted"/>
<evidence type="ECO:0000313" key="5">
    <source>
        <dbReference type="Proteomes" id="UP001458880"/>
    </source>
</evidence>
<dbReference type="InterPro" id="IPR050866">
    <property type="entry name" value="CNG_cation_channel"/>
</dbReference>
<keyword evidence="1" id="KW-0407">Ion channel</keyword>
<dbReference type="Proteomes" id="UP001458880">
    <property type="component" value="Unassembled WGS sequence"/>
</dbReference>
<feature type="transmembrane region" description="Helical" evidence="2">
    <location>
        <begin position="59"/>
        <end position="81"/>
    </location>
</feature>
<keyword evidence="1" id="KW-0813">Transport</keyword>
<dbReference type="GO" id="GO:0044877">
    <property type="term" value="F:protein-containing complex binding"/>
    <property type="evidence" value="ECO:0007669"/>
    <property type="project" value="TreeGrafter"/>
</dbReference>
<dbReference type="PROSITE" id="PS50042">
    <property type="entry name" value="CNMP_BINDING_3"/>
    <property type="match status" value="2"/>
</dbReference>
<dbReference type="GO" id="GO:0005249">
    <property type="term" value="F:voltage-gated potassium channel activity"/>
    <property type="evidence" value="ECO:0007669"/>
    <property type="project" value="TreeGrafter"/>
</dbReference>
<feature type="transmembrane region" description="Helical" evidence="2">
    <location>
        <begin position="282"/>
        <end position="299"/>
    </location>
</feature>
<feature type="transmembrane region" description="Helical" evidence="2">
    <location>
        <begin position="257"/>
        <end position="276"/>
    </location>
</feature>
<feature type="domain" description="Cyclic nucleotide-binding" evidence="3">
    <location>
        <begin position="373"/>
        <end position="488"/>
    </location>
</feature>
<keyword evidence="5" id="KW-1185">Reference proteome</keyword>
<dbReference type="SUPFAM" id="SSF51206">
    <property type="entry name" value="cAMP-binding domain-like"/>
    <property type="match status" value="2"/>
</dbReference>
<dbReference type="InterPro" id="IPR014710">
    <property type="entry name" value="RmlC-like_jellyroll"/>
</dbReference>
<feature type="transmembrane region" description="Helical" evidence="2">
    <location>
        <begin position="566"/>
        <end position="590"/>
    </location>
</feature>
<evidence type="ECO:0000256" key="1">
    <source>
        <dbReference type="ARBA" id="ARBA00023286"/>
    </source>
</evidence>
<reference evidence="4 5" key="1">
    <citation type="journal article" date="2024" name="BMC Genomics">
        <title>De novo assembly and annotation of Popillia japonica's genome with initial clues to its potential as an invasive pest.</title>
        <authorList>
            <person name="Cucini C."/>
            <person name="Boschi S."/>
            <person name="Funari R."/>
            <person name="Cardaioli E."/>
            <person name="Iannotti N."/>
            <person name="Marturano G."/>
            <person name="Paoli F."/>
            <person name="Bruttini M."/>
            <person name="Carapelli A."/>
            <person name="Frati F."/>
            <person name="Nardi F."/>
        </authorList>
    </citation>
    <scope>NUCLEOTIDE SEQUENCE [LARGE SCALE GENOMIC DNA]</scope>
    <source>
        <strain evidence="4">DMR45628</strain>
    </source>
</reference>
<dbReference type="Pfam" id="PF00027">
    <property type="entry name" value="cNMP_binding"/>
    <property type="match status" value="2"/>
</dbReference>
<dbReference type="PANTHER" id="PTHR45638">
    <property type="entry name" value="CYCLIC NUCLEOTIDE-GATED CATION CHANNEL SUBUNIT A"/>
    <property type="match status" value="1"/>
</dbReference>
<dbReference type="GO" id="GO:0005221">
    <property type="term" value="F:intracellularly cyclic nucleotide-activated monoatomic cation channel activity"/>
    <property type="evidence" value="ECO:0007669"/>
    <property type="project" value="InterPro"/>
</dbReference>
<keyword evidence="2" id="KW-0472">Membrane</keyword>
<dbReference type="Gene3D" id="2.60.120.10">
    <property type="entry name" value="Jelly Rolls"/>
    <property type="match status" value="2"/>
</dbReference>
<feature type="transmembrane region" description="Helical" evidence="2">
    <location>
        <begin position="672"/>
        <end position="691"/>
    </location>
</feature>
<feature type="transmembrane region" description="Helical" evidence="2">
    <location>
        <begin position="726"/>
        <end position="743"/>
    </location>
</feature>
<dbReference type="AlphaFoldDB" id="A0AAW1KIX4"/>
<keyword evidence="1" id="KW-0406">Ion transport</keyword>
<feature type="transmembrane region" description="Helical" evidence="2">
    <location>
        <begin position="539"/>
        <end position="560"/>
    </location>
</feature>
<evidence type="ECO:0000256" key="2">
    <source>
        <dbReference type="SAM" id="Phobius"/>
    </source>
</evidence>
<dbReference type="InterPro" id="IPR018490">
    <property type="entry name" value="cNMP-bd_dom_sf"/>
</dbReference>
<protein>
    <submittedName>
        <fullName evidence="4">Cyclic nucleotide-binding domain</fullName>
    </submittedName>
</protein>
<sequence length="990" mass="116462">MISKIKSEGVGDYFVYETNEEVGVKDDRTFEKTFNLLGKWKFLRHIMLKNTFVPTKRFYITWEIIRCTLSLMQVVYVVFLMKFFLTNRMHRSIERCFIFIGCVDFYIRMHTAYYNKDGILVTHPLYTSLNYIRTSFLMDLLCIFPFSELRLHHMFGMNYRYHVLLFMANSTRPWMFYRIFNGITYLEDRSKEGRAILFHILKYVLLVSVILGVLASFLLLLSCLEETETSVVVCSNDSWLEDHTVLKDIQSYTNTIISYYIVLSIYTSCVVSLYIFKTKEEIVFMITMAFILFAVRWFVLAKITSSRIGVLLKFVHQNYISKSVSNEIVAHYEYVWKRTKGYTSTSILNSFHPVLTADFTYHLYSRVLRQCEIFKGIEANVLRHISISFEELHYKKDASIIRCNDVGSTIYIVYTGIVDISVGSDKLCTLTPGGMFGCLKMRGMTRQTIDAKAVVHVDLLAIDCTKFNNVISIFPEIKRKLKRAMFLNTEYIFPIIAYSSQTTYELDLSEDEKQGLVKTLSSLLINVDNIWYRSYNYTVNVHIATWSSLLIATMIVKIGSFDIAQYYMFMYIFDGIFFIKILMGFFLSYIDPESGLPVTVFSSICHRYVRSLFGFWLNLFTCMPFELIVDILRLGDNWYRYFWMNRVFRFIFMIQYYTNCKNTLIVSRHLRWTYLMYILFLQLHFMILLWWKVACTNDTCVFVAKISHDPNDFRTINATSYAFRRVYLYVIGIFSGTGLRLVIPTNTRELIAAVMMVCCAQLTQLSLTIGFASMLLLNNLVMAKYEREAEHVLQYVKATSLSLMLRSQIWKYYVLLWTSSRGSWVPELIKNCPSYLKQDLMYELYGKFITTHFLFKKTHVDFLRQLVVHLEPYVFMPGMYITEKGDIDGCMYFIQEGEVVVYDRQGNNEIEQLVLGPGRSFGELQGLYDSPHDRSYKARFICKVLMLDRTNWLYLLDWFPASRDFIFEQVARHFRKTYLATSSAKLMYSR</sequence>
<gene>
    <name evidence="4" type="ORF">QE152_g23163</name>
</gene>
<dbReference type="EMBL" id="JASPKY010000227">
    <property type="protein sequence ID" value="KAK9718556.1"/>
    <property type="molecule type" value="Genomic_DNA"/>
</dbReference>
<keyword evidence="2" id="KW-1133">Transmembrane helix</keyword>
<feature type="domain" description="Cyclic nucleotide-binding" evidence="3">
    <location>
        <begin position="854"/>
        <end position="973"/>
    </location>
</feature>
<dbReference type="Gene3D" id="1.10.287.630">
    <property type="entry name" value="Helix hairpin bin"/>
    <property type="match status" value="1"/>
</dbReference>
<dbReference type="SMART" id="SM00100">
    <property type="entry name" value="cNMP"/>
    <property type="match status" value="2"/>
</dbReference>
<evidence type="ECO:0000259" key="3">
    <source>
        <dbReference type="PROSITE" id="PS50042"/>
    </source>
</evidence>
<feature type="transmembrane region" description="Helical" evidence="2">
    <location>
        <begin position="611"/>
        <end position="629"/>
    </location>
</feature>
<name>A0AAW1KIX4_POPJA</name>
<comment type="caution">
    <text evidence="4">The sequence shown here is derived from an EMBL/GenBank/DDBJ whole genome shotgun (WGS) entry which is preliminary data.</text>
</comment>
<accession>A0AAW1KIX4</accession>